<keyword evidence="1" id="KW-0436">Ligase</keyword>
<proteinExistence type="predicted"/>
<feature type="region of interest" description="Disordered" evidence="6">
    <location>
        <begin position="774"/>
        <end position="795"/>
    </location>
</feature>
<dbReference type="SUPFAM" id="SSF56059">
    <property type="entry name" value="Glutathione synthetase ATP-binding domain-like"/>
    <property type="match status" value="1"/>
</dbReference>
<evidence type="ECO:0000256" key="2">
    <source>
        <dbReference type="ARBA" id="ARBA00022741"/>
    </source>
</evidence>
<evidence type="ECO:0000313" key="7">
    <source>
        <dbReference type="EMBL" id="CAE8601143.1"/>
    </source>
</evidence>
<feature type="compositionally biased region" description="Low complexity" evidence="6">
    <location>
        <begin position="735"/>
        <end position="745"/>
    </location>
</feature>
<organism evidence="7 8">
    <name type="scientific">Polarella glacialis</name>
    <name type="common">Dinoflagellate</name>
    <dbReference type="NCBI Taxonomy" id="89957"/>
    <lineage>
        <taxon>Eukaryota</taxon>
        <taxon>Sar</taxon>
        <taxon>Alveolata</taxon>
        <taxon>Dinophyceae</taxon>
        <taxon>Suessiales</taxon>
        <taxon>Suessiaceae</taxon>
        <taxon>Polarella</taxon>
    </lineage>
</organism>
<evidence type="ECO:0000256" key="5">
    <source>
        <dbReference type="ARBA" id="ARBA00049274"/>
    </source>
</evidence>
<dbReference type="PROSITE" id="PS51221">
    <property type="entry name" value="TTL"/>
    <property type="match status" value="1"/>
</dbReference>
<accession>A0A813ELE6</accession>
<reference evidence="7" key="1">
    <citation type="submission" date="2021-02" db="EMBL/GenBank/DDBJ databases">
        <authorList>
            <person name="Dougan E. K."/>
            <person name="Rhodes N."/>
            <person name="Thang M."/>
            <person name="Chan C."/>
        </authorList>
    </citation>
    <scope>NUCLEOTIDE SEQUENCE</scope>
</reference>
<dbReference type="PANTHER" id="PTHR12241:SF145">
    <property type="entry name" value="TUBULIN POLYGLUTAMYLASE TTLL5"/>
    <property type="match status" value="1"/>
</dbReference>
<feature type="region of interest" description="Disordered" evidence="6">
    <location>
        <begin position="543"/>
        <end position="608"/>
    </location>
</feature>
<feature type="compositionally biased region" description="Low complexity" evidence="6">
    <location>
        <begin position="946"/>
        <end position="956"/>
    </location>
</feature>
<dbReference type="OrthoDB" id="2016263at2759"/>
<evidence type="ECO:0000256" key="3">
    <source>
        <dbReference type="ARBA" id="ARBA00022840"/>
    </source>
</evidence>
<evidence type="ECO:0000256" key="6">
    <source>
        <dbReference type="SAM" id="MobiDB-lite"/>
    </source>
</evidence>
<dbReference type="Pfam" id="PF03133">
    <property type="entry name" value="TTL"/>
    <property type="match status" value="1"/>
</dbReference>
<sequence length="1109" mass="121526">AGEIVEAERDFRLQEILSMLGPRYTDRPMISFEPTPMGSKSNVSWASLCSANRKTGAQANTPSMFHLQSEAPILRETFLLNGLLPTIDNNFMIHWSGPNIRDSVYQVLNEWQRINHFPGSTELTRKDRLWVHFAQMAEMFGTGAFDFVPETYVLPEQVDQFLECYERTKYAWIVKPNSSSRGRGIHILRDLSELPLDENIVVCRYVQNPLLIQGLKFDLRVYVLVTAFDPLKAYIYREGLTRFASKLYSNKDEHMQDLFRHLTNYSINKNSAKFVENSDLKADNVGHKWSLSALNKHLQCVGVDVNLMWVRIMDLIVKTLLSVEPSITARTRACTPNRENCFELYGFDVLVDDELKPWLLEVNLSPSMQAESPLDWQIKSSLAADTFNIVGVAQCDRQAAAGDRAAARMQRSGSEKVKPGSARLAAQPEERSSRPPAATDTRAPQEGRNVQQPTEPPVVLNALSDVQLKLLVKSLGERARCHNYVPLYPTRDTVGRYAPITEALLQGGAAASELATTSTRRLSASQILASLLFGPRPIRSVAPRRRSLTINGRRPGASSSPHPSAGDSEHEEELEQQEEDEHADPEGEAGKASASVSSQLLPASVRDPEVKAADREAALLVAMKSLRSLKGRRRRSDRRSSKVDRGEGDSDKEETKADGEEDGQEEEEADEERESDESLGSITGCRLLLAEYLLRLEAACGDLPADAKALLAQSSAYARLSTFQRRIPSVAAQLSSGGASDSSPSSDDDQESGCLIDDLGASCREGLKTLEHLTWKEAGQEPATADASSDENEGDEELSQRVLLLRCLPRTVIRHKHVQRLIKVLPELGAAELETLLHGPLAAGGQGQGAAALRPLLDAFLLGNQSPSGESEERQGLGALRVSSPPLGPVGGGARASLLGNGSVHRARSLQSMLPELPAETQRRSRAKELLASRPCGPLSELLQAALEASRTPSRASRSRRRRRGGETELSADGSPMAAGPRASTPARPGTGERLERASLQAGPLSDLSQTDPMRRVASFRRSYLRQRTVPIMPQSRSQPVLPGIPADAHLPKAREHPGTGYGGLVSSGSAAQRNGHVQKLRELEKGLRPPLLPVAGLNHHHFKLDIEL</sequence>
<feature type="region of interest" description="Disordered" evidence="6">
    <location>
        <begin position="864"/>
        <end position="899"/>
    </location>
</feature>
<dbReference type="PANTHER" id="PTHR12241">
    <property type="entry name" value="TUBULIN POLYGLUTAMYLASE"/>
    <property type="match status" value="1"/>
</dbReference>
<evidence type="ECO:0000313" key="8">
    <source>
        <dbReference type="Proteomes" id="UP000654075"/>
    </source>
</evidence>
<keyword evidence="2" id="KW-0547">Nucleotide-binding</keyword>
<comment type="caution">
    <text evidence="7">The sequence shown here is derived from an EMBL/GenBank/DDBJ whole genome shotgun (WGS) entry which is preliminary data.</text>
</comment>
<dbReference type="GO" id="GO:0000226">
    <property type="term" value="P:microtubule cytoskeleton organization"/>
    <property type="evidence" value="ECO:0007669"/>
    <property type="project" value="TreeGrafter"/>
</dbReference>
<keyword evidence="8" id="KW-1185">Reference proteome</keyword>
<gene>
    <name evidence="7" type="ORF">PGLA1383_LOCUS19440</name>
</gene>
<dbReference type="GO" id="GO:0070740">
    <property type="term" value="F:tubulin-glutamic acid ligase activity"/>
    <property type="evidence" value="ECO:0007669"/>
    <property type="project" value="TreeGrafter"/>
</dbReference>
<evidence type="ECO:0000256" key="1">
    <source>
        <dbReference type="ARBA" id="ARBA00022598"/>
    </source>
</evidence>
<dbReference type="Gene3D" id="3.30.470.20">
    <property type="entry name" value="ATP-grasp fold, B domain"/>
    <property type="match status" value="1"/>
</dbReference>
<feature type="non-terminal residue" evidence="7">
    <location>
        <position position="1"/>
    </location>
</feature>
<dbReference type="EMBL" id="CAJNNV010012844">
    <property type="protein sequence ID" value="CAE8601143.1"/>
    <property type="molecule type" value="Genomic_DNA"/>
</dbReference>
<dbReference type="GO" id="GO:0015631">
    <property type="term" value="F:tubulin binding"/>
    <property type="evidence" value="ECO:0007669"/>
    <property type="project" value="TreeGrafter"/>
</dbReference>
<evidence type="ECO:0000256" key="4">
    <source>
        <dbReference type="ARBA" id="ARBA00041448"/>
    </source>
</evidence>
<feature type="compositionally biased region" description="Acidic residues" evidence="6">
    <location>
        <begin position="659"/>
        <end position="677"/>
    </location>
</feature>
<dbReference type="GO" id="GO:0005524">
    <property type="term" value="F:ATP binding"/>
    <property type="evidence" value="ECO:0007669"/>
    <property type="project" value="UniProtKB-KW"/>
</dbReference>
<dbReference type="AlphaFoldDB" id="A0A813ELE6"/>
<dbReference type="InterPro" id="IPR004344">
    <property type="entry name" value="TTL/TTLL_fam"/>
</dbReference>
<dbReference type="GO" id="GO:0036064">
    <property type="term" value="C:ciliary basal body"/>
    <property type="evidence" value="ECO:0007669"/>
    <property type="project" value="TreeGrafter"/>
</dbReference>
<feature type="region of interest" description="Disordered" evidence="6">
    <location>
        <begin position="630"/>
        <end position="680"/>
    </location>
</feature>
<feature type="region of interest" description="Disordered" evidence="6">
    <location>
        <begin position="946"/>
        <end position="991"/>
    </location>
</feature>
<dbReference type="Proteomes" id="UP000654075">
    <property type="component" value="Unassembled WGS sequence"/>
</dbReference>
<keyword evidence="3" id="KW-0067">ATP-binding</keyword>
<feature type="region of interest" description="Disordered" evidence="6">
    <location>
        <begin position="734"/>
        <end position="754"/>
    </location>
</feature>
<feature type="compositionally biased region" description="Low complexity" evidence="6">
    <location>
        <begin position="552"/>
        <end position="566"/>
    </location>
</feature>
<name>A0A813ELE6_POLGL</name>
<comment type="catalytic activity">
    <reaction evidence="5">
        <text>L-glutamyl-[protein] + L-glutamate + ATP = gamma-L-glutamyl-L-glutamyl-[protein] + ADP + phosphate + H(+)</text>
        <dbReference type="Rhea" id="RHEA:60144"/>
        <dbReference type="Rhea" id="RHEA-COMP:10208"/>
        <dbReference type="Rhea" id="RHEA-COMP:15517"/>
        <dbReference type="ChEBI" id="CHEBI:15378"/>
        <dbReference type="ChEBI" id="CHEBI:29973"/>
        <dbReference type="ChEBI" id="CHEBI:29985"/>
        <dbReference type="ChEBI" id="CHEBI:30616"/>
        <dbReference type="ChEBI" id="CHEBI:43474"/>
        <dbReference type="ChEBI" id="CHEBI:143622"/>
        <dbReference type="ChEBI" id="CHEBI:456216"/>
    </reaction>
    <physiologicalReaction direction="left-to-right" evidence="5">
        <dbReference type="Rhea" id="RHEA:60145"/>
    </physiologicalReaction>
</comment>
<feature type="compositionally biased region" description="Basic and acidic residues" evidence="6">
    <location>
        <begin position="638"/>
        <end position="658"/>
    </location>
</feature>
<feature type="region of interest" description="Disordered" evidence="6">
    <location>
        <begin position="403"/>
        <end position="457"/>
    </location>
</feature>
<protein>
    <recommendedName>
        <fullName evidence="4">Tubulin--tyrosine ligase-like protein 5</fullName>
    </recommendedName>
</protein>
<feature type="compositionally biased region" description="Acidic residues" evidence="6">
    <location>
        <begin position="569"/>
        <end position="583"/>
    </location>
</feature>